<dbReference type="PANTHER" id="PTHR43415">
    <property type="entry name" value="SPERMIDINE N(1)-ACETYLTRANSFERASE"/>
    <property type="match status" value="1"/>
</dbReference>
<dbReference type="GO" id="GO:0016747">
    <property type="term" value="F:acyltransferase activity, transferring groups other than amino-acyl groups"/>
    <property type="evidence" value="ECO:0007669"/>
    <property type="project" value="InterPro"/>
</dbReference>
<evidence type="ECO:0000313" key="2">
    <source>
        <dbReference type="EMBL" id="NYH22322.1"/>
    </source>
</evidence>
<accession>A0A7Y9WKJ5</accession>
<dbReference type="CDD" id="cd04301">
    <property type="entry name" value="NAT_SF"/>
    <property type="match status" value="1"/>
</dbReference>
<evidence type="ECO:0000313" key="3">
    <source>
        <dbReference type="Proteomes" id="UP000540929"/>
    </source>
</evidence>
<comment type="caution">
    <text evidence="2">The sequence shown here is derived from an EMBL/GenBank/DDBJ whole genome shotgun (WGS) entry which is preliminary data.</text>
</comment>
<reference evidence="2 3" key="1">
    <citation type="submission" date="2020-07" db="EMBL/GenBank/DDBJ databases">
        <title>Exploring microbial biodiversity for novel pathways involved in the catabolism of aromatic compounds derived from lignin.</title>
        <authorList>
            <person name="Elkins J."/>
        </authorList>
    </citation>
    <scope>NUCLEOTIDE SEQUENCE [LARGE SCALE GENOMIC DNA]</scope>
    <source>
        <strain evidence="2 3">H2C3C</strain>
    </source>
</reference>
<gene>
    <name evidence="2" type="ORF">GGD40_001801</name>
</gene>
<dbReference type="InterPro" id="IPR000182">
    <property type="entry name" value="GNAT_dom"/>
</dbReference>
<keyword evidence="2" id="KW-0808">Transferase</keyword>
<protein>
    <submittedName>
        <fullName evidence="2">RimJ/RimL family protein N-acetyltransferase</fullName>
    </submittedName>
</protein>
<dbReference type="Gene3D" id="3.40.630.30">
    <property type="match status" value="1"/>
</dbReference>
<evidence type="ECO:0000259" key="1">
    <source>
        <dbReference type="PROSITE" id="PS51186"/>
    </source>
</evidence>
<dbReference type="RefSeq" id="WP_179743408.1">
    <property type="nucleotide sequence ID" value="NZ_JACCAS010000001.1"/>
</dbReference>
<name>A0A7Y9WKJ5_9BURK</name>
<sequence>MKQAYLPFVAGDLRLRPLAESDLPSTLEWRNRDGVRQQFGTSDALQWDQHIGWFQRFVEKPDDLVFIVEDATTHARIGQVAIYAIDSAARRAEIGRFVASPEFQGRGLMRQGIAALIEFAHKVLGLTSVYLQVRETNERARALYEHLGFVEVSRADGMIEMERSINDHL</sequence>
<dbReference type="EMBL" id="JACCAS010000001">
    <property type="protein sequence ID" value="NYH22322.1"/>
    <property type="molecule type" value="Genomic_DNA"/>
</dbReference>
<dbReference type="AlphaFoldDB" id="A0A7Y9WKJ5"/>
<dbReference type="Proteomes" id="UP000540929">
    <property type="component" value="Unassembled WGS sequence"/>
</dbReference>
<dbReference type="InterPro" id="IPR016181">
    <property type="entry name" value="Acyl_CoA_acyltransferase"/>
</dbReference>
<proteinExistence type="predicted"/>
<feature type="domain" description="N-acetyltransferase" evidence="1">
    <location>
        <begin position="13"/>
        <end position="166"/>
    </location>
</feature>
<organism evidence="2 3">
    <name type="scientific">Paraburkholderia bryophila</name>
    <dbReference type="NCBI Taxonomy" id="420952"/>
    <lineage>
        <taxon>Bacteria</taxon>
        <taxon>Pseudomonadati</taxon>
        <taxon>Pseudomonadota</taxon>
        <taxon>Betaproteobacteria</taxon>
        <taxon>Burkholderiales</taxon>
        <taxon>Burkholderiaceae</taxon>
        <taxon>Paraburkholderia</taxon>
    </lineage>
</organism>
<dbReference type="Pfam" id="PF13302">
    <property type="entry name" value="Acetyltransf_3"/>
    <property type="match status" value="1"/>
</dbReference>
<dbReference type="PROSITE" id="PS51186">
    <property type="entry name" value="GNAT"/>
    <property type="match status" value="1"/>
</dbReference>
<dbReference type="SUPFAM" id="SSF55729">
    <property type="entry name" value="Acyl-CoA N-acyltransferases (Nat)"/>
    <property type="match status" value="1"/>
</dbReference>
<keyword evidence="3" id="KW-1185">Reference proteome</keyword>
<dbReference type="PANTHER" id="PTHR43415:SF3">
    <property type="entry name" value="GNAT-FAMILY ACETYLTRANSFERASE"/>
    <property type="match status" value="1"/>
</dbReference>